<comment type="caution">
    <text evidence="3">The sequence shown here is derived from an EMBL/GenBank/DDBJ whole genome shotgun (WGS) entry which is preliminary data.</text>
</comment>
<dbReference type="InterPro" id="IPR036291">
    <property type="entry name" value="NAD(P)-bd_dom_sf"/>
</dbReference>
<evidence type="ECO:0000256" key="1">
    <source>
        <dbReference type="ARBA" id="ARBA00006484"/>
    </source>
</evidence>
<keyword evidence="4" id="KW-1185">Reference proteome</keyword>
<evidence type="ECO:0000313" key="4">
    <source>
        <dbReference type="Proteomes" id="UP000245523"/>
    </source>
</evidence>
<dbReference type="CDD" id="cd05233">
    <property type="entry name" value="SDR_c"/>
    <property type="match status" value="1"/>
</dbReference>
<proteinExistence type="inferred from homology"/>
<dbReference type="EMBL" id="QGHD01000002">
    <property type="protein sequence ID" value="PWL03831.1"/>
    <property type="molecule type" value="Genomic_DNA"/>
</dbReference>
<dbReference type="PANTHER" id="PTHR43669">
    <property type="entry name" value="5-KETO-D-GLUCONATE 5-REDUCTASE"/>
    <property type="match status" value="1"/>
</dbReference>
<gene>
    <name evidence="3" type="ORF">B0H50_1022</name>
</gene>
<dbReference type="Proteomes" id="UP000245523">
    <property type="component" value="Unassembled WGS sequence"/>
</dbReference>
<accession>A0ABX5LS09</accession>
<sequence>MTFQNKIAVVTGGAQGIGKAIANAFQREGATVEIIDIQKGDYFVGDISKKETLEQFAEYLIQKHGHVDYLVVP</sequence>
<dbReference type="Pfam" id="PF00106">
    <property type="entry name" value="adh_short"/>
    <property type="match status" value="1"/>
</dbReference>
<keyword evidence="2" id="KW-0560">Oxidoreductase</keyword>
<evidence type="ECO:0000256" key="2">
    <source>
        <dbReference type="ARBA" id="ARBA00023002"/>
    </source>
</evidence>
<organism evidence="3 4">
    <name type="scientific">Hallerella porci</name>
    <dbReference type="NCBI Taxonomy" id="1945871"/>
    <lineage>
        <taxon>Bacteria</taxon>
        <taxon>Pseudomonadati</taxon>
        <taxon>Fibrobacterota</taxon>
        <taxon>Fibrobacteria</taxon>
        <taxon>Fibrobacterales</taxon>
        <taxon>Fibrobacteraceae</taxon>
        <taxon>Hallerella</taxon>
    </lineage>
</organism>
<dbReference type="RefSeq" id="WP_109587145.1">
    <property type="nucleotide sequence ID" value="NZ_QGHD01000002.1"/>
</dbReference>
<dbReference type="PRINTS" id="PR00081">
    <property type="entry name" value="GDHRDH"/>
</dbReference>
<dbReference type="Gene3D" id="3.40.50.720">
    <property type="entry name" value="NAD(P)-binding Rossmann-like Domain"/>
    <property type="match status" value="1"/>
</dbReference>
<name>A0ABX5LS09_9BACT</name>
<reference evidence="3 4" key="1">
    <citation type="submission" date="2018-05" db="EMBL/GenBank/DDBJ databases">
        <title>Animal gut microbial communities from fecal samples from Wisconsin, USA.</title>
        <authorList>
            <person name="Neumann A."/>
        </authorList>
    </citation>
    <scope>NUCLEOTIDE SEQUENCE [LARGE SCALE GENOMIC DNA]</scope>
    <source>
        <strain evidence="3 4">UWS4</strain>
    </source>
</reference>
<protein>
    <submittedName>
        <fullName evidence="3">Short subunit dehydrogenase</fullName>
    </submittedName>
</protein>
<dbReference type="PANTHER" id="PTHR43669:SF3">
    <property type="entry name" value="ALCOHOL DEHYDROGENASE, PUTATIVE (AFU_ORTHOLOGUE AFUA_3G03445)-RELATED"/>
    <property type="match status" value="1"/>
</dbReference>
<dbReference type="InterPro" id="IPR002347">
    <property type="entry name" value="SDR_fam"/>
</dbReference>
<comment type="similarity">
    <text evidence="1">Belongs to the short-chain dehydrogenases/reductases (SDR) family.</text>
</comment>
<evidence type="ECO:0000313" key="3">
    <source>
        <dbReference type="EMBL" id="PWL03831.1"/>
    </source>
</evidence>
<dbReference type="SUPFAM" id="SSF51735">
    <property type="entry name" value="NAD(P)-binding Rossmann-fold domains"/>
    <property type="match status" value="1"/>
</dbReference>